<feature type="region of interest" description="Disordered" evidence="1">
    <location>
        <begin position="60"/>
        <end position="192"/>
    </location>
</feature>
<proteinExistence type="predicted"/>
<name>A0AAD5S1S6_9FUNG</name>
<sequence>VTEAARTLVRNYSNDSTGTGSGARQLTPEQAQQVFQELQRRLSTDGQEHDSSRQMIIEGLLRSRSGSVKEDEGFGSSSTLGGREVKVEAEVDTVMTDVVASTSTSTTPTTSHPANPPPTNLSLPNIKPEPTPTPSSHHALSPPPTAESERVAGDEDFDGMDLELGDGDGGDEGEGIGEAKRDGKDGDERDGVDACGWKVWNSLEVFEERAQVGEGTYG</sequence>
<evidence type="ECO:0000313" key="2">
    <source>
        <dbReference type="EMBL" id="KAJ3029216.1"/>
    </source>
</evidence>
<feature type="compositionally biased region" description="Low complexity" evidence="1">
    <location>
        <begin position="92"/>
        <end position="113"/>
    </location>
</feature>
<reference evidence="2" key="1">
    <citation type="submission" date="2020-05" db="EMBL/GenBank/DDBJ databases">
        <title>Phylogenomic resolution of chytrid fungi.</title>
        <authorList>
            <person name="Stajich J.E."/>
            <person name="Amses K."/>
            <person name="Simmons R."/>
            <person name="Seto K."/>
            <person name="Myers J."/>
            <person name="Bonds A."/>
            <person name="Quandt C.A."/>
            <person name="Barry K."/>
            <person name="Liu P."/>
            <person name="Grigoriev I."/>
            <person name="Longcore J.E."/>
            <person name="James T.Y."/>
        </authorList>
    </citation>
    <scope>NUCLEOTIDE SEQUENCE</scope>
    <source>
        <strain evidence="2">JEL0318</strain>
    </source>
</reference>
<feature type="compositionally biased region" description="Polar residues" evidence="1">
    <location>
        <begin position="10"/>
        <end position="31"/>
    </location>
</feature>
<feature type="compositionally biased region" description="Acidic residues" evidence="1">
    <location>
        <begin position="154"/>
        <end position="175"/>
    </location>
</feature>
<dbReference type="AlphaFoldDB" id="A0AAD5S1S6"/>
<gene>
    <name evidence="2" type="ORF">HK097_005838</name>
</gene>
<dbReference type="EMBL" id="JADGJD010002731">
    <property type="protein sequence ID" value="KAJ3029216.1"/>
    <property type="molecule type" value="Genomic_DNA"/>
</dbReference>
<comment type="caution">
    <text evidence="2">The sequence shown here is derived from an EMBL/GenBank/DDBJ whole genome shotgun (WGS) entry which is preliminary data.</text>
</comment>
<organism evidence="2 3">
    <name type="scientific">Rhizophlyctis rosea</name>
    <dbReference type="NCBI Taxonomy" id="64517"/>
    <lineage>
        <taxon>Eukaryota</taxon>
        <taxon>Fungi</taxon>
        <taxon>Fungi incertae sedis</taxon>
        <taxon>Chytridiomycota</taxon>
        <taxon>Chytridiomycota incertae sedis</taxon>
        <taxon>Chytridiomycetes</taxon>
        <taxon>Rhizophlyctidales</taxon>
        <taxon>Rhizophlyctidaceae</taxon>
        <taxon>Rhizophlyctis</taxon>
    </lineage>
</organism>
<dbReference type="Proteomes" id="UP001212841">
    <property type="component" value="Unassembled WGS sequence"/>
</dbReference>
<feature type="compositionally biased region" description="Basic and acidic residues" evidence="1">
    <location>
        <begin position="177"/>
        <end position="192"/>
    </location>
</feature>
<protein>
    <submittedName>
        <fullName evidence="2">Uncharacterized protein</fullName>
    </submittedName>
</protein>
<evidence type="ECO:0000256" key="1">
    <source>
        <dbReference type="SAM" id="MobiDB-lite"/>
    </source>
</evidence>
<feature type="region of interest" description="Disordered" evidence="1">
    <location>
        <begin position="1"/>
        <end position="31"/>
    </location>
</feature>
<keyword evidence="3" id="KW-1185">Reference proteome</keyword>
<evidence type="ECO:0000313" key="3">
    <source>
        <dbReference type="Proteomes" id="UP001212841"/>
    </source>
</evidence>
<accession>A0AAD5S1S6</accession>
<feature type="non-terminal residue" evidence="2">
    <location>
        <position position="1"/>
    </location>
</feature>